<comment type="caution">
    <text evidence="5">The sequence shown here is derived from an EMBL/GenBank/DDBJ whole genome shotgun (WGS) entry which is preliminary data.</text>
</comment>
<dbReference type="VEuPathDB" id="VectorBase:LDEU010977"/>
<sequence length="118" mass="14212">MIKKKTKSYEYSVQITFREQWRDERLQYDDMNGKIPYLVLTDPNRIWKPDLFFSNEKEGHFHDIIMPNVLLRIYPTGEVLYSIRISLVLACPMDLKYYPLDKQTCMMRMASCEYISIQ</sequence>
<accession>A0A443S0Q3</accession>
<dbReference type="InterPro" id="IPR006201">
    <property type="entry name" value="Neur_channel"/>
</dbReference>
<keyword evidence="3" id="KW-0813">Transport</keyword>
<dbReference type="STRING" id="299467.A0A443S0Q3"/>
<dbReference type="Proteomes" id="UP000288716">
    <property type="component" value="Unassembled WGS sequence"/>
</dbReference>
<dbReference type="PRINTS" id="PR00252">
    <property type="entry name" value="NRIONCHANNEL"/>
</dbReference>
<organism evidence="5 6">
    <name type="scientific">Leptotrombidium deliense</name>
    <dbReference type="NCBI Taxonomy" id="299467"/>
    <lineage>
        <taxon>Eukaryota</taxon>
        <taxon>Metazoa</taxon>
        <taxon>Ecdysozoa</taxon>
        <taxon>Arthropoda</taxon>
        <taxon>Chelicerata</taxon>
        <taxon>Arachnida</taxon>
        <taxon>Acari</taxon>
        <taxon>Acariformes</taxon>
        <taxon>Trombidiformes</taxon>
        <taxon>Prostigmata</taxon>
        <taxon>Anystina</taxon>
        <taxon>Parasitengona</taxon>
        <taxon>Trombiculoidea</taxon>
        <taxon>Trombiculidae</taxon>
        <taxon>Leptotrombidium</taxon>
    </lineage>
</organism>
<keyword evidence="3" id="KW-0407">Ion channel</keyword>
<dbReference type="GO" id="GO:0005230">
    <property type="term" value="F:extracellular ligand-gated monoatomic ion channel activity"/>
    <property type="evidence" value="ECO:0007669"/>
    <property type="project" value="InterPro"/>
</dbReference>
<evidence type="ECO:0000313" key="6">
    <source>
        <dbReference type="Proteomes" id="UP000288716"/>
    </source>
</evidence>
<dbReference type="InterPro" id="IPR018000">
    <property type="entry name" value="Neurotransmitter_ion_chnl_CS"/>
</dbReference>
<gene>
    <name evidence="5" type="ORF">B4U80_04935</name>
</gene>
<keyword evidence="2" id="KW-0472">Membrane</keyword>
<dbReference type="PROSITE" id="PS00236">
    <property type="entry name" value="NEUROTR_ION_CHANNEL"/>
    <property type="match status" value="1"/>
</dbReference>
<reference evidence="5 6" key="1">
    <citation type="journal article" date="2018" name="Gigascience">
        <title>Genomes of trombidid mites reveal novel predicted allergens and laterally-transferred genes associated with secondary metabolism.</title>
        <authorList>
            <person name="Dong X."/>
            <person name="Chaisiri K."/>
            <person name="Xia D."/>
            <person name="Armstrong S.D."/>
            <person name="Fang Y."/>
            <person name="Donnelly M.J."/>
            <person name="Kadowaki T."/>
            <person name="McGarry J.W."/>
            <person name="Darby A.C."/>
            <person name="Makepeace B.L."/>
        </authorList>
    </citation>
    <scope>NUCLEOTIDE SEQUENCE [LARGE SCALE GENOMIC DNA]</scope>
    <source>
        <strain evidence="5">UoL-UT</strain>
    </source>
</reference>
<dbReference type="PANTHER" id="PTHR18945">
    <property type="entry name" value="NEUROTRANSMITTER GATED ION CHANNEL"/>
    <property type="match status" value="1"/>
</dbReference>
<dbReference type="InterPro" id="IPR006202">
    <property type="entry name" value="Neur_chan_lig-bd"/>
</dbReference>
<dbReference type="InterPro" id="IPR036734">
    <property type="entry name" value="Neur_chan_lig-bd_sf"/>
</dbReference>
<evidence type="ECO:0000313" key="5">
    <source>
        <dbReference type="EMBL" id="RWS21063.1"/>
    </source>
</evidence>
<evidence type="ECO:0000256" key="1">
    <source>
        <dbReference type="ARBA" id="ARBA00004141"/>
    </source>
</evidence>
<comment type="subcellular location">
    <subcellularLocation>
        <location evidence="1">Membrane</location>
        <topology evidence="1">Multi-pass membrane protein</topology>
    </subcellularLocation>
</comment>
<evidence type="ECO:0000259" key="4">
    <source>
        <dbReference type="Pfam" id="PF02931"/>
    </source>
</evidence>
<proteinExistence type="inferred from homology"/>
<dbReference type="AlphaFoldDB" id="A0A443S0Q3"/>
<dbReference type="GO" id="GO:0016020">
    <property type="term" value="C:membrane"/>
    <property type="evidence" value="ECO:0007669"/>
    <property type="project" value="UniProtKB-SubCell"/>
</dbReference>
<feature type="domain" description="Neurotransmitter-gated ion-channel ligand-binding" evidence="4">
    <location>
        <begin position="5"/>
        <end position="114"/>
    </location>
</feature>
<dbReference type="SUPFAM" id="SSF63712">
    <property type="entry name" value="Nicotinic receptor ligand binding domain-like"/>
    <property type="match status" value="1"/>
</dbReference>
<name>A0A443S0Q3_9ACAR</name>
<dbReference type="Gene3D" id="2.70.170.10">
    <property type="entry name" value="Neurotransmitter-gated ion-channel ligand-binding domain"/>
    <property type="match status" value="1"/>
</dbReference>
<comment type="similarity">
    <text evidence="3">Belongs to the ligand-gated ion channel (TC 1.A.9) family.</text>
</comment>
<keyword evidence="3" id="KW-0406">Ion transport</keyword>
<dbReference type="OrthoDB" id="6504163at2759"/>
<evidence type="ECO:0000256" key="3">
    <source>
        <dbReference type="RuleBase" id="RU000687"/>
    </source>
</evidence>
<protein>
    <submittedName>
        <fullName evidence="5">Glutamate-gated chloride channel-like protein</fullName>
    </submittedName>
</protein>
<dbReference type="EMBL" id="NCKV01013853">
    <property type="protein sequence ID" value="RWS21063.1"/>
    <property type="molecule type" value="Genomic_DNA"/>
</dbReference>
<dbReference type="Pfam" id="PF02931">
    <property type="entry name" value="Neur_chan_LBD"/>
    <property type="match status" value="1"/>
</dbReference>
<dbReference type="GO" id="GO:0004888">
    <property type="term" value="F:transmembrane signaling receptor activity"/>
    <property type="evidence" value="ECO:0007669"/>
    <property type="project" value="InterPro"/>
</dbReference>
<evidence type="ECO:0000256" key="2">
    <source>
        <dbReference type="ARBA" id="ARBA00023136"/>
    </source>
</evidence>
<keyword evidence="6" id="KW-1185">Reference proteome</keyword>